<reference evidence="3 4" key="1">
    <citation type="submission" date="2016-02" db="EMBL/GenBank/DDBJ databases">
        <authorList>
            <person name="Wen L."/>
            <person name="He K."/>
            <person name="Yang H."/>
        </authorList>
    </citation>
    <scope>NUCLEOTIDE SEQUENCE [LARGE SCALE GENOMIC DNA]</scope>
    <source>
        <strain evidence="3 4">MJR8628A</strain>
    </source>
</reference>
<dbReference type="STRING" id="1261.HMPREF3195_01802"/>
<dbReference type="eggNOG" id="COG3934">
    <property type="taxonomic scope" value="Bacteria"/>
</dbReference>
<keyword evidence="1" id="KW-0472">Membrane</keyword>
<dbReference type="AlphaFoldDB" id="A0A135YM69"/>
<evidence type="ECO:0000313" key="3">
    <source>
        <dbReference type="EMBL" id="KXI10483.1"/>
    </source>
</evidence>
<dbReference type="Proteomes" id="UP000070326">
    <property type="component" value="Unassembled WGS sequence"/>
</dbReference>
<evidence type="ECO:0000259" key="2">
    <source>
        <dbReference type="Pfam" id="PF13320"/>
    </source>
</evidence>
<dbReference type="Pfam" id="PF13320">
    <property type="entry name" value="GH123_cat"/>
    <property type="match status" value="1"/>
</dbReference>
<evidence type="ECO:0000256" key="1">
    <source>
        <dbReference type="SAM" id="Phobius"/>
    </source>
</evidence>
<keyword evidence="1" id="KW-1133">Transmembrane helix</keyword>
<protein>
    <recommendedName>
        <fullName evidence="2">Glycoside hydrolase 123 catalytic domain-containing protein</fullName>
    </recommendedName>
</protein>
<feature type="transmembrane region" description="Helical" evidence="1">
    <location>
        <begin position="17"/>
        <end position="35"/>
    </location>
</feature>
<keyword evidence="1" id="KW-0812">Transmembrane</keyword>
<evidence type="ECO:0000313" key="4">
    <source>
        <dbReference type="Proteomes" id="UP000070326"/>
    </source>
</evidence>
<dbReference type="EMBL" id="LSQZ01000091">
    <property type="protein sequence ID" value="KXI10483.1"/>
    <property type="molecule type" value="Genomic_DNA"/>
</dbReference>
<comment type="caution">
    <text evidence="3">The sequence shown here is derived from an EMBL/GenBank/DDBJ whole genome shotgun (WGS) entry which is preliminary data.</text>
</comment>
<sequence length="652" mass="76237">MNTIFFPYCNFKRQCQVSNRFLLLIVLYAIINVFYKKREVLMRFYNSITNFSKSDKSGLICINNRACGNNTITNTADTRPDDLYSLEPKYGLEVISNEEVGFFILLDLEEQSQVNINSSKDLGWWGLDKNYRLAVKSSSPSLNISTNFVGFVVDDDNIEKADILLDKKSMLCSKSQVLVYVSVEHLNSSSNIYTEYKNSKDLYLDINLYRSDGYDSEEIVDSSRFNINVLDFSLEDDDDYFYMDLWQHPSSWARQADLEYYSDEHFELIEKYLRGMKRLGQKVIDLIVSDFPWAGQMCFAVDKNPSRLYEYNIIDVTKEDGNYKFDYTKLDRYIDLCMKLGIDKEINIFGILGNWHGYDFGSPIQGYPDPIRIRYYDIDRGVYDYIRDKDTLSDYISNLFDHLNELGLIDITYVIGDEPGNIDKFNLYSSFLESSTHHPIKYKYALHSTEFIENYDKDLESFSINVFNLASYCKDGQITGKIGENSHKMTWYSCCFPQTFNIFIKSPLIESMLTGFYTYIWNMKGMLRWAYGLYVEDPISNIRYKPNKWPAGDMLYVYPNKDKSPLSSLREKNTLYGVQDFNIFKKLEGKIPNLYDRIRNDFGIKINIGKKSCDTNLADSPINGDIVLDDYPDYNKYRSIRNSYIKEYIEKV</sequence>
<gene>
    <name evidence="3" type="ORF">HMPREF3195_01802</name>
</gene>
<dbReference type="PATRIC" id="fig|1261.5.peg.1810"/>
<organism evidence="3 4">
    <name type="scientific">Peptostreptococcus anaerobius</name>
    <dbReference type="NCBI Taxonomy" id="1261"/>
    <lineage>
        <taxon>Bacteria</taxon>
        <taxon>Bacillati</taxon>
        <taxon>Bacillota</taxon>
        <taxon>Clostridia</taxon>
        <taxon>Peptostreptococcales</taxon>
        <taxon>Peptostreptococcaceae</taxon>
        <taxon>Peptostreptococcus</taxon>
    </lineage>
</organism>
<feature type="domain" description="Glycoside hydrolase 123 catalytic" evidence="2">
    <location>
        <begin position="246"/>
        <end position="585"/>
    </location>
</feature>
<proteinExistence type="predicted"/>
<dbReference type="InterPro" id="IPR025150">
    <property type="entry name" value="GH123_cat"/>
</dbReference>
<accession>A0A135YM69</accession>
<name>A0A135YM69_9FIRM</name>